<protein>
    <submittedName>
        <fullName evidence="2">Uncharacterized protein</fullName>
    </submittedName>
</protein>
<proteinExistence type="predicted"/>
<dbReference type="AlphaFoldDB" id="A0A8S9Q7X1"/>
<accession>A0A8S9Q7X1</accession>
<feature type="compositionally biased region" description="Acidic residues" evidence="1">
    <location>
        <begin position="32"/>
        <end position="44"/>
    </location>
</feature>
<reference evidence="2" key="1">
    <citation type="submission" date="2019-12" db="EMBL/GenBank/DDBJ databases">
        <title>Genome sequencing and annotation of Brassica cretica.</title>
        <authorList>
            <person name="Studholme D.J."/>
            <person name="Sarris P."/>
        </authorList>
    </citation>
    <scope>NUCLEOTIDE SEQUENCE</scope>
    <source>
        <strain evidence="2">PFS-109/04</strain>
        <tissue evidence="2">Leaf</tissue>
    </source>
</reference>
<feature type="region of interest" description="Disordered" evidence="1">
    <location>
        <begin position="27"/>
        <end position="69"/>
    </location>
</feature>
<dbReference type="Proteomes" id="UP000712600">
    <property type="component" value="Unassembled WGS sequence"/>
</dbReference>
<organism evidence="2 3">
    <name type="scientific">Brassica cretica</name>
    <name type="common">Mustard</name>
    <dbReference type="NCBI Taxonomy" id="69181"/>
    <lineage>
        <taxon>Eukaryota</taxon>
        <taxon>Viridiplantae</taxon>
        <taxon>Streptophyta</taxon>
        <taxon>Embryophyta</taxon>
        <taxon>Tracheophyta</taxon>
        <taxon>Spermatophyta</taxon>
        <taxon>Magnoliopsida</taxon>
        <taxon>eudicotyledons</taxon>
        <taxon>Gunneridae</taxon>
        <taxon>Pentapetalae</taxon>
        <taxon>rosids</taxon>
        <taxon>malvids</taxon>
        <taxon>Brassicales</taxon>
        <taxon>Brassicaceae</taxon>
        <taxon>Brassiceae</taxon>
        <taxon>Brassica</taxon>
    </lineage>
</organism>
<sequence length="69" mass="7787">MKDTDFIYYKTLGACFLVYNHQRHRDIKKDDGEVDDADGNDYGDDNSNSGGDDDGVDDCIDDRDVTMDT</sequence>
<name>A0A8S9Q7X1_BRACR</name>
<evidence type="ECO:0000313" key="3">
    <source>
        <dbReference type="Proteomes" id="UP000712600"/>
    </source>
</evidence>
<evidence type="ECO:0000256" key="1">
    <source>
        <dbReference type="SAM" id="MobiDB-lite"/>
    </source>
</evidence>
<comment type="caution">
    <text evidence="2">The sequence shown here is derived from an EMBL/GenBank/DDBJ whole genome shotgun (WGS) entry which is preliminary data.</text>
</comment>
<feature type="compositionally biased region" description="Acidic residues" evidence="1">
    <location>
        <begin position="51"/>
        <end position="61"/>
    </location>
</feature>
<dbReference type="EMBL" id="QGKX02001347">
    <property type="protein sequence ID" value="KAF3526702.1"/>
    <property type="molecule type" value="Genomic_DNA"/>
</dbReference>
<gene>
    <name evidence="2" type="ORF">F2Q69_00048062</name>
</gene>
<evidence type="ECO:0000313" key="2">
    <source>
        <dbReference type="EMBL" id="KAF3526702.1"/>
    </source>
</evidence>